<evidence type="ECO:0008006" key="4">
    <source>
        <dbReference type="Google" id="ProtNLM"/>
    </source>
</evidence>
<comment type="caution">
    <text evidence="2">The sequence shown here is derived from an EMBL/GenBank/DDBJ whole genome shotgun (WGS) entry which is preliminary data.</text>
</comment>
<organism evidence="2 3">
    <name type="scientific">Carya illinoinensis</name>
    <name type="common">Pecan</name>
    <dbReference type="NCBI Taxonomy" id="32201"/>
    <lineage>
        <taxon>Eukaryota</taxon>
        <taxon>Viridiplantae</taxon>
        <taxon>Streptophyta</taxon>
        <taxon>Embryophyta</taxon>
        <taxon>Tracheophyta</taxon>
        <taxon>Spermatophyta</taxon>
        <taxon>Magnoliopsida</taxon>
        <taxon>eudicotyledons</taxon>
        <taxon>Gunneridae</taxon>
        <taxon>Pentapetalae</taxon>
        <taxon>rosids</taxon>
        <taxon>fabids</taxon>
        <taxon>Fagales</taxon>
        <taxon>Juglandaceae</taxon>
        <taxon>Carya</taxon>
    </lineage>
</organism>
<name>A0A8T1QRT1_CARIL</name>
<keyword evidence="3" id="KW-1185">Reference proteome</keyword>
<dbReference type="EMBL" id="CM031812">
    <property type="protein sequence ID" value="KAG6656903.1"/>
    <property type="molecule type" value="Genomic_DNA"/>
</dbReference>
<feature type="chain" id="PRO_5035882843" description="Rapid ALkalinization Factor" evidence="1">
    <location>
        <begin position="33"/>
        <end position="124"/>
    </location>
</feature>
<evidence type="ECO:0000256" key="1">
    <source>
        <dbReference type="SAM" id="SignalP"/>
    </source>
</evidence>
<accession>A0A8T1QRT1</accession>
<keyword evidence="1" id="KW-0732">Signal</keyword>
<feature type="signal peptide" evidence="1">
    <location>
        <begin position="1"/>
        <end position="32"/>
    </location>
</feature>
<evidence type="ECO:0000313" key="2">
    <source>
        <dbReference type="EMBL" id="KAG6656903.1"/>
    </source>
</evidence>
<sequence length="124" mass="13446">MVGEMAKSGGANSDHRILAIILVMILLHKSHCGASDVAAADASIFEDNVTSLNYQGHIIDMDEPHLWFDSEISRMLAGKPSYAGGALKKPTVSNCGRGKKYKSCEPFKSQNPGQEKCGTYKRNC</sequence>
<gene>
    <name evidence="2" type="ORF">CIPAW_04G053300</name>
</gene>
<protein>
    <recommendedName>
        <fullName evidence="4">Rapid ALkalinization Factor</fullName>
    </recommendedName>
</protein>
<evidence type="ECO:0000313" key="3">
    <source>
        <dbReference type="Proteomes" id="UP000811609"/>
    </source>
</evidence>
<dbReference type="Proteomes" id="UP000811609">
    <property type="component" value="Chromosome 4"/>
</dbReference>
<proteinExistence type="predicted"/>
<dbReference type="AlphaFoldDB" id="A0A8T1QRT1"/>
<reference evidence="2" key="1">
    <citation type="submission" date="2020-12" db="EMBL/GenBank/DDBJ databases">
        <title>WGS assembly of Carya illinoinensis cv. Pawnee.</title>
        <authorList>
            <person name="Platts A."/>
            <person name="Shu S."/>
            <person name="Wright S."/>
            <person name="Barry K."/>
            <person name="Edger P."/>
            <person name="Pires J.C."/>
            <person name="Schmutz J."/>
        </authorList>
    </citation>
    <scope>NUCLEOTIDE SEQUENCE</scope>
    <source>
        <tissue evidence="2">Leaf</tissue>
    </source>
</reference>